<dbReference type="SMART" id="SM00220">
    <property type="entry name" value="S_TKc"/>
    <property type="match status" value="1"/>
</dbReference>
<evidence type="ECO:0000256" key="2">
    <source>
        <dbReference type="ARBA" id="ARBA00022741"/>
    </source>
</evidence>
<accession>A0AAW3N4R1</accession>
<dbReference type="GO" id="GO:0004672">
    <property type="term" value="F:protein kinase activity"/>
    <property type="evidence" value="ECO:0007669"/>
    <property type="project" value="InterPro"/>
</dbReference>
<dbReference type="Gene3D" id="3.30.70.1230">
    <property type="entry name" value="Nucleotide cyclase"/>
    <property type="match status" value="1"/>
</dbReference>
<dbReference type="NCBIfam" id="TIGR03903">
    <property type="entry name" value="TOMM_kin_cyc"/>
    <property type="match status" value="1"/>
</dbReference>
<dbReference type="Pfam" id="PF00069">
    <property type="entry name" value="Pkinase"/>
    <property type="match status" value="1"/>
</dbReference>
<sequence length="1357" mass="147557">MNPMKTAALLPAYREPVVPGTPEPRQPAAPLAAVAPFAELAGKWRYRLGPLLGEGGDGVVFRATCSDTAQDVAIKLMRDDATKTAAERARRRARFRREAHLCEGLRHPNIVALLDKGEAPDGRLFAVFEFARGRTLRDRLAEDGPLSAVDTGRLMTEVLDALAAAHRRGVVHRDLKPQNIVIAMADDGPHAKLLDFGIGALLPGMEGVESRTATQATEVLGSPQYCAPEQLRNEAPTLKSDLYAWGLVVIECLTGEVVMRGASVADILYQQLSPVDVALPPSIASHPLGSVLRRALSKNPEQRAASADELAVQFRALNFAALVGEFDACHAGRRARSSTLAPRGGTAGTVGEYRQITTLCCCVTIAGEGRRRHADTDHGDALDGYEEQWLTKCADIAVGYGAQVGGRLGDTLLFHFGLQGDIDRPTRRAARAALDMVRIAARARLQATPAAGSRAAGESWRVEVAAAIHVGRVLAHASLMSGVSMPAATSRLLRLAAPGQILISDDARLALERHADYRPTSLRLTRAGLAPQPVHELLGERRAATPFDSLDDSVTAPLVGRARELAALMRAWQDALARHRREMRGVPAPHGVPRLVVGEAGIGKSRLVHELCEAVRAQGHAFVHCACLPERENHALFPILRFIGAHWHIDADCPVDLALATIDEMIAPLECDHAVARAALATWLGLPCDAKGFLWSSARERHVLFDVLEQLIVSLGNGAPILLVVEDVQWIDCSTEDFLAFLHRSPRGRAICVVLTSRPDRLDRWRGSTERLMLRRLSRDDAQRLVSALLDRGAVEPALLGLLAHRTAGIPLFIEEVARELIASGAMTDADGALPGLRATDPYPLPVSLGGVLGLAFDRIDDARDTAQLAATIGLEVDAQLLAGASPHDRATLDAHLRLLLEERIVYARHRRDRVFYSFRHALIRDAAYESMPPAVRRGNHARVGRALAVQADHGAGAHAFGVAWHFARAGDFADAIGHGIDAARRALERARYDDAIRYGQAVSDWLVDADYARREHDSARIRATLTHATMARFGWADPQVREHAEQLLRQVQALDDQELAVSALWTLSTCYHVAGDRRTVRAISMRLDALAADRGDAGVQVAADAMRGMSLWVDGHYSRAWVAFEAALAGYDVRRDADHRRLFGLDTRAWTMAALASVRWCIDDDPQAALAMAREAVYCATCVDHLPTLGVTMMYLARMHQLAGDRDAARAVSEAILRLSDAHRLRAVEHYAAIIRAWAEGDRDGVAANLDALRQSGGLLGMTYHASLIAEMDAERGDYAAALAQVEQCLAWCDATGERYYEAQLLLKKCEYLRRVDPRGSGDAALDACRRALGIATTAGMVRIARRAEEMLHALT</sequence>
<evidence type="ECO:0000313" key="5">
    <source>
        <dbReference type="EMBL" id="KVT50773.1"/>
    </source>
</evidence>
<gene>
    <name evidence="5" type="ORF">WK53_09860</name>
</gene>
<dbReference type="PROSITE" id="PS00108">
    <property type="entry name" value="PROTEIN_KINASE_ST"/>
    <property type="match status" value="1"/>
</dbReference>
<dbReference type="EMBL" id="LPDO01000094">
    <property type="protein sequence ID" value="KVT50773.1"/>
    <property type="molecule type" value="Genomic_DNA"/>
</dbReference>
<evidence type="ECO:0000256" key="1">
    <source>
        <dbReference type="ARBA" id="ARBA00004167"/>
    </source>
</evidence>
<dbReference type="CDD" id="cd14014">
    <property type="entry name" value="STKc_PknB_like"/>
    <property type="match status" value="1"/>
</dbReference>
<dbReference type="InterPro" id="IPR027417">
    <property type="entry name" value="P-loop_NTPase"/>
</dbReference>
<keyword evidence="3" id="KW-0067">ATP-binding</keyword>
<comment type="caution">
    <text evidence="5">The sequence shown here is derived from an EMBL/GenBank/DDBJ whole genome shotgun (WGS) entry which is preliminary data.</text>
</comment>
<dbReference type="PROSITE" id="PS50011">
    <property type="entry name" value="PROTEIN_KINASE_DOM"/>
    <property type="match status" value="1"/>
</dbReference>
<comment type="subcellular location">
    <subcellularLocation>
        <location evidence="1">Membrane</location>
        <topology evidence="1">Single-pass membrane protein</topology>
    </subcellularLocation>
</comment>
<dbReference type="SUPFAM" id="SSF52540">
    <property type="entry name" value="P-loop containing nucleoside triphosphate hydrolases"/>
    <property type="match status" value="1"/>
</dbReference>
<protein>
    <submittedName>
        <fullName evidence="5">Protein kinase</fullName>
    </submittedName>
</protein>
<keyword evidence="2" id="KW-0547">Nucleotide-binding</keyword>
<dbReference type="GO" id="GO:0005524">
    <property type="term" value="F:ATP binding"/>
    <property type="evidence" value="ECO:0007669"/>
    <property type="project" value="UniProtKB-KW"/>
</dbReference>
<dbReference type="SUPFAM" id="SSF55073">
    <property type="entry name" value="Nucleotide cyclase"/>
    <property type="match status" value="1"/>
</dbReference>
<dbReference type="InterPro" id="IPR008271">
    <property type="entry name" value="Ser/Thr_kinase_AS"/>
</dbReference>
<dbReference type="PANTHER" id="PTHR16305:SF28">
    <property type="entry name" value="GUANYLATE CYCLASE DOMAIN-CONTAINING PROTEIN"/>
    <property type="match status" value="1"/>
</dbReference>
<dbReference type="Gene3D" id="1.10.510.10">
    <property type="entry name" value="Transferase(Phosphotransferase) domain 1"/>
    <property type="match status" value="1"/>
</dbReference>
<dbReference type="SUPFAM" id="SSF48452">
    <property type="entry name" value="TPR-like"/>
    <property type="match status" value="1"/>
</dbReference>
<dbReference type="Proteomes" id="UP000056732">
    <property type="component" value="Unassembled WGS sequence"/>
</dbReference>
<dbReference type="InterPro" id="IPR029787">
    <property type="entry name" value="Nucleotide_cyclase"/>
</dbReference>
<evidence type="ECO:0000259" key="4">
    <source>
        <dbReference type="PROSITE" id="PS50011"/>
    </source>
</evidence>
<keyword evidence="5" id="KW-0418">Kinase</keyword>
<organism evidence="5 6">
    <name type="scientific">Burkholderia ubonensis</name>
    <dbReference type="NCBI Taxonomy" id="101571"/>
    <lineage>
        <taxon>Bacteria</taxon>
        <taxon>Pseudomonadati</taxon>
        <taxon>Pseudomonadota</taxon>
        <taxon>Betaproteobacteria</taxon>
        <taxon>Burkholderiales</taxon>
        <taxon>Burkholderiaceae</taxon>
        <taxon>Burkholderia</taxon>
        <taxon>Burkholderia cepacia complex</taxon>
    </lineage>
</organism>
<dbReference type="SUPFAM" id="SSF56112">
    <property type="entry name" value="Protein kinase-like (PK-like)"/>
    <property type="match status" value="1"/>
</dbReference>
<dbReference type="RefSeq" id="WP_059930643.1">
    <property type="nucleotide sequence ID" value="NZ_LPDO01000094.1"/>
</dbReference>
<feature type="domain" description="Protein kinase" evidence="4">
    <location>
        <begin position="46"/>
        <end position="315"/>
    </location>
</feature>
<dbReference type="InterPro" id="IPR041664">
    <property type="entry name" value="AAA_16"/>
</dbReference>
<name>A0AAW3N4R1_9BURK</name>
<evidence type="ECO:0000256" key="3">
    <source>
        <dbReference type="ARBA" id="ARBA00022840"/>
    </source>
</evidence>
<dbReference type="InterPro" id="IPR011990">
    <property type="entry name" value="TPR-like_helical_dom_sf"/>
</dbReference>
<dbReference type="InterPro" id="IPR011009">
    <property type="entry name" value="Kinase-like_dom_sf"/>
</dbReference>
<proteinExistence type="predicted"/>
<dbReference type="GO" id="GO:0016020">
    <property type="term" value="C:membrane"/>
    <property type="evidence" value="ECO:0007669"/>
    <property type="project" value="UniProtKB-SubCell"/>
</dbReference>
<dbReference type="Pfam" id="PF13191">
    <property type="entry name" value="AAA_16"/>
    <property type="match status" value="1"/>
</dbReference>
<dbReference type="Gene3D" id="1.25.40.10">
    <property type="entry name" value="Tetratricopeptide repeat domain"/>
    <property type="match status" value="1"/>
</dbReference>
<dbReference type="GO" id="GO:0005737">
    <property type="term" value="C:cytoplasm"/>
    <property type="evidence" value="ECO:0007669"/>
    <property type="project" value="TreeGrafter"/>
</dbReference>
<dbReference type="InterPro" id="IPR023889">
    <property type="entry name" value="TOMM_kin_cyc"/>
</dbReference>
<dbReference type="PANTHER" id="PTHR16305">
    <property type="entry name" value="TESTICULAR SOLUBLE ADENYLYL CYCLASE"/>
    <property type="match status" value="1"/>
</dbReference>
<reference evidence="5 6" key="1">
    <citation type="submission" date="2015-11" db="EMBL/GenBank/DDBJ databases">
        <title>Expanding the genomic diversity of Burkholderia species for the development of highly accurate diagnostics.</title>
        <authorList>
            <person name="Sahl J."/>
            <person name="Keim P."/>
            <person name="Wagner D."/>
        </authorList>
    </citation>
    <scope>NUCLEOTIDE SEQUENCE [LARGE SCALE GENOMIC DNA]</scope>
    <source>
        <strain evidence="5 6">MSMB1137WGS</strain>
    </source>
</reference>
<dbReference type="GO" id="GO:0004016">
    <property type="term" value="F:adenylate cyclase activity"/>
    <property type="evidence" value="ECO:0007669"/>
    <property type="project" value="TreeGrafter"/>
</dbReference>
<keyword evidence="5" id="KW-0808">Transferase</keyword>
<evidence type="ECO:0000313" key="6">
    <source>
        <dbReference type="Proteomes" id="UP000056732"/>
    </source>
</evidence>
<dbReference type="InterPro" id="IPR000719">
    <property type="entry name" value="Prot_kinase_dom"/>
</dbReference>